<dbReference type="OrthoDB" id="9134331at2"/>
<dbReference type="Pfam" id="PF09084">
    <property type="entry name" value="NMT1"/>
    <property type="match status" value="1"/>
</dbReference>
<dbReference type="GO" id="GO:0042597">
    <property type="term" value="C:periplasmic space"/>
    <property type="evidence" value="ECO:0007669"/>
    <property type="project" value="UniProtKB-SubCell"/>
</dbReference>
<evidence type="ECO:0000256" key="4">
    <source>
        <dbReference type="SAM" id="SignalP"/>
    </source>
</evidence>
<evidence type="ECO:0000313" key="7">
    <source>
        <dbReference type="Proteomes" id="UP000219271"/>
    </source>
</evidence>
<dbReference type="SUPFAM" id="SSF53850">
    <property type="entry name" value="Periplasmic binding protein-like II"/>
    <property type="match status" value="1"/>
</dbReference>
<evidence type="ECO:0000256" key="2">
    <source>
        <dbReference type="ARBA" id="ARBA00010742"/>
    </source>
</evidence>
<dbReference type="EMBL" id="OCMY01000001">
    <property type="protein sequence ID" value="SOD39039.1"/>
    <property type="molecule type" value="Genomic_DNA"/>
</dbReference>
<proteinExistence type="inferred from homology"/>
<dbReference type="SMART" id="SM00062">
    <property type="entry name" value="PBPb"/>
    <property type="match status" value="1"/>
</dbReference>
<feature type="signal peptide" evidence="4">
    <location>
        <begin position="1"/>
        <end position="21"/>
    </location>
</feature>
<gene>
    <name evidence="6" type="ORF">SAMN06273570_3477</name>
</gene>
<accession>A0A286BXZ9</accession>
<keyword evidence="7" id="KW-1185">Reference proteome</keyword>
<reference evidence="7" key="1">
    <citation type="submission" date="2017-09" db="EMBL/GenBank/DDBJ databases">
        <authorList>
            <person name="Varghese N."/>
            <person name="Submissions S."/>
        </authorList>
    </citation>
    <scope>NUCLEOTIDE SEQUENCE [LARGE SCALE GENOMIC DNA]</scope>
    <source>
        <strain evidence="7">JKS000234</strain>
    </source>
</reference>
<feature type="chain" id="PRO_5012448210" evidence="4">
    <location>
        <begin position="22"/>
        <end position="325"/>
    </location>
</feature>
<dbReference type="RefSeq" id="WP_097096893.1">
    <property type="nucleotide sequence ID" value="NZ_OCMY01000001.1"/>
</dbReference>
<feature type="domain" description="Solute-binding protein family 3/N-terminal" evidence="5">
    <location>
        <begin position="24"/>
        <end position="249"/>
    </location>
</feature>
<comment type="subcellular location">
    <subcellularLocation>
        <location evidence="1">Periplasm</location>
    </subcellularLocation>
</comment>
<keyword evidence="3 4" id="KW-0732">Signal</keyword>
<evidence type="ECO:0000256" key="1">
    <source>
        <dbReference type="ARBA" id="ARBA00004418"/>
    </source>
</evidence>
<dbReference type="PANTHER" id="PTHR30024">
    <property type="entry name" value="ALIPHATIC SULFONATES-BINDING PROTEIN-RELATED"/>
    <property type="match status" value="1"/>
</dbReference>
<protein>
    <submittedName>
        <fullName evidence="6">NitT/TauT family transport system substrate-binding protein</fullName>
    </submittedName>
</protein>
<organism evidence="6 7">
    <name type="scientific">Candidatus Pantoea floridensis</name>
    <dbReference type="NCBI Taxonomy" id="1938870"/>
    <lineage>
        <taxon>Bacteria</taxon>
        <taxon>Pseudomonadati</taxon>
        <taxon>Pseudomonadota</taxon>
        <taxon>Gammaproteobacteria</taxon>
        <taxon>Enterobacterales</taxon>
        <taxon>Erwiniaceae</taxon>
        <taxon>Pantoea</taxon>
    </lineage>
</organism>
<evidence type="ECO:0000313" key="6">
    <source>
        <dbReference type="EMBL" id="SOD39039.1"/>
    </source>
</evidence>
<evidence type="ECO:0000256" key="3">
    <source>
        <dbReference type="ARBA" id="ARBA00022729"/>
    </source>
</evidence>
<name>A0A286BXZ9_9GAMM</name>
<dbReference type="InterPro" id="IPR015168">
    <property type="entry name" value="SsuA/THI5"/>
</dbReference>
<sequence length="325" mass="34883">MKKLLVLFTLLATLLPQLSFANTKIRIGYWTSGVSLGYGAVLENQAFLKKRGIDAEFVHFPDVNAPLKALASGSIDLAFGAPVAGVFSMASEGVPVKIIAATQPADVAFVVPQGSPITSLAQLKGKKIGMSPAGSSVAVIGTTLLQENAGITANDFALIGGNESRLAQFLSQKQIDAAALRTLTVQQLPELKLRVIATYADEWKKLTHSDALPYIGVGTARSELIAQHPEAVAQVIAALRDTLAWGRTHPDQVVKILQTQANLPEDQARAYVGLWDRMNQMSFETADIDTLKREHAVLLSSGAVKGALNNQLFDNRPYLQSKTLN</sequence>
<dbReference type="InterPro" id="IPR001638">
    <property type="entry name" value="Solute-binding_3/MltF_N"/>
</dbReference>
<evidence type="ECO:0000259" key="5">
    <source>
        <dbReference type="SMART" id="SM00062"/>
    </source>
</evidence>
<dbReference type="AlphaFoldDB" id="A0A286BXZ9"/>
<dbReference type="Gene3D" id="3.40.190.10">
    <property type="entry name" value="Periplasmic binding protein-like II"/>
    <property type="match status" value="2"/>
</dbReference>
<dbReference type="Proteomes" id="UP000219271">
    <property type="component" value="Unassembled WGS sequence"/>
</dbReference>
<comment type="similarity">
    <text evidence="2">Belongs to the bacterial solute-binding protein SsuA/TauA family.</text>
</comment>
<dbReference type="PANTHER" id="PTHR30024:SF47">
    <property type="entry name" value="TAURINE-BINDING PERIPLASMIC PROTEIN"/>
    <property type="match status" value="1"/>
</dbReference>